<name>A0A0J8GAR6_9LIST</name>
<dbReference type="SMART" id="SM01149">
    <property type="entry name" value="DUF1237"/>
    <property type="match status" value="1"/>
</dbReference>
<dbReference type="InterPro" id="IPR012341">
    <property type="entry name" value="6hp_glycosidase-like_sf"/>
</dbReference>
<organism evidence="1 2">
    <name type="scientific">Listeria fleischmannii 1991</name>
    <dbReference type="NCBI Taxonomy" id="1430899"/>
    <lineage>
        <taxon>Bacteria</taxon>
        <taxon>Bacillati</taxon>
        <taxon>Bacillota</taxon>
        <taxon>Bacilli</taxon>
        <taxon>Bacillales</taxon>
        <taxon>Listeriaceae</taxon>
        <taxon>Listeria</taxon>
    </lineage>
</organism>
<reference evidence="1 2" key="1">
    <citation type="journal article" date="2015" name="Genome Biol. Evol.">
        <title>Comparative Genomics of Listeria Sensu Lato: Genus-Wide Differences in Evolutionary Dynamics and the Progressive Gain of Complex, Potentially Pathogenicity-Related Traits through Lateral Gene Transfer.</title>
        <authorList>
            <person name="Chiara M."/>
            <person name="Caruso M."/>
            <person name="D'Erchia A.M."/>
            <person name="Manzari C."/>
            <person name="Fraccalvieri R."/>
            <person name="Goffredo E."/>
            <person name="Latorre L."/>
            <person name="Miccolupo A."/>
            <person name="Padalino I."/>
            <person name="Santagada G."/>
            <person name="Chiocco D."/>
            <person name="Pesole G."/>
            <person name="Horner D.S."/>
            <person name="Parisi A."/>
        </authorList>
    </citation>
    <scope>NUCLEOTIDE SEQUENCE [LARGE SCALE GENOMIC DNA]</scope>
    <source>
        <strain evidence="1 2">1991</strain>
    </source>
</reference>
<dbReference type="Pfam" id="PF06824">
    <property type="entry name" value="Glyco_hydro_125"/>
    <property type="match status" value="1"/>
</dbReference>
<dbReference type="AlphaFoldDB" id="A0A0J8GAR6"/>
<gene>
    <name evidence="1" type="ORF">X560_1259</name>
</gene>
<dbReference type="Proteomes" id="UP000052258">
    <property type="component" value="Unassembled WGS sequence"/>
</dbReference>
<dbReference type="PANTHER" id="PTHR31047:SF0">
    <property type="entry name" value="MEIOTICALLY UP-REGULATED GENE 157 PROTEIN"/>
    <property type="match status" value="1"/>
</dbReference>
<dbReference type="RefSeq" id="WP_169330647.1">
    <property type="nucleotide sequence ID" value="NZ_KQ130615.1"/>
</dbReference>
<proteinExistence type="predicted"/>
<dbReference type="PIRSF" id="PIRSF028846">
    <property type="entry name" value="UCP028846"/>
    <property type="match status" value="1"/>
</dbReference>
<protein>
    <recommendedName>
        <fullName evidence="3">Glycosyl hydrolase</fullName>
    </recommendedName>
</protein>
<evidence type="ECO:0000313" key="2">
    <source>
        <dbReference type="Proteomes" id="UP000052258"/>
    </source>
</evidence>
<evidence type="ECO:0000313" key="1">
    <source>
        <dbReference type="EMBL" id="KMT59730.1"/>
    </source>
</evidence>
<evidence type="ECO:0008006" key="3">
    <source>
        <dbReference type="Google" id="ProtNLM"/>
    </source>
</evidence>
<dbReference type="PANTHER" id="PTHR31047">
    <property type="entry name" value="MEIOTICALLY UP-REGULATED GENE 157 PROTEIN"/>
    <property type="match status" value="1"/>
</dbReference>
<dbReference type="PATRIC" id="fig|1430899.3.peg.1456"/>
<dbReference type="GO" id="GO:0005975">
    <property type="term" value="P:carbohydrate metabolic process"/>
    <property type="evidence" value="ECO:0007669"/>
    <property type="project" value="InterPro"/>
</dbReference>
<dbReference type="SUPFAM" id="SSF48208">
    <property type="entry name" value="Six-hairpin glycosidases"/>
    <property type="match status" value="1"/>
</dbReference>
<dbReference type="InterPro" id="IPR008313">
    <property type="entry name" value="GH125"/>
</dbReference>
<dbReference type="InterPro" id="IPR008928">
    <property type="entry name" value="6-hairpin_glycosidase_sf"/>
</dbReference>
<keyword evidence="2" id="KW-1185">Reference proteome</keyword>
<accession>A0A0J8GAR6</accession>
<comment type="caution">
    <text evidence="1">The sequence shown here is derived from an EMBL/GenBank/DDBJ whole genome shotgun (WGS) entry which is preliminary data.</text>
</comment>
<dbReference type="Gene3D" id="1.50.10.10">
    <property type="match status" value="1"/>
</dbReference>
<dbReference type="EMBL" id="AZHO01000014">
    <property type="protein sequence ID" value="KMT59730.1"/>
    <property type="molecule type" value="Genomic_DNA"/>
</dbReference>
<sequence length="468" mass="54138">MENENLLNETSRDIDFMGDETYYRLRQITKTILKQAKKDNSELAEIIGDRIHEVLEGSELSDKLKRMFRKCMLNTITTTLVQKEDDSAFLFTGDIPAMWLRDSGGQLRVFLNLDDPTGKLYDVIGSVIRQQFRYIVNDPYTNAFNFSADGNCWSEIDQSERKNPLSWERKYELDSLCFPVELAYFYWKKTGRTDIFDSEFLAAVKEIVRVCRTEQHHMEKSEYFFIRENGVEQDSVPNNGRGSEVGYTGMIWSAFRPSDDACEYGYLIPANMFAVVIFGYLEEILSAFFVEEETLKNEVAQIRKEVQAGINEFGIIQHPKYGDMYAYEVDGLGHHNCMDDTGVPSLLSLPYIKYCEPSDPIYQNTRRFSLSTDNRYYFEGKIAKGLGSPHTPPGYVWHMGLAIQGLTSVDKEERKELLRLFETTDADTDLTHEGFLADDPNIYTREWFSWSNSIFCEFILKEIGKLKI</sequence>